<dbReference type="NCBIfam" id="NF009789">
    <property type="entry name" value="PRK13281.1"/>
    <property type="match status" value="1"/>
</dbReference>
<evidence type="ECO:0000313" key="5">
    <source>
        <dbReference type="EMBL" id="RKR64874.1"/>
    </source>
</evidence>
<comment type="pathway">
    <text evidence="3">Amino-acid degradation; L-arginine degradation via AST pathway; L-glutamate and succinate from L-arginine: step 2/5.</text>
</comment>
<dbReference type="HAMAP" id="MF_01172">
    <property type="entry name" value="AstB"/>
    <property type="match status" value="1"/>
</dbReference>
<dbReference type="InterPro" id="IPR037031">
    <property type="entry name" value="AstB_sf"/>
</dbReference>
<proteinExistence type="inferred from homology"/>
<feature type="active site" description="Nucleophile" evidence="3">
    <location>
        <position position="365"/>
    </location>
</feature>
<dbReference type="Proteomes" id="UP000267341">
    <property type="component" value="Unassembled WGS sequence"/>
</dbReference>
<dbReference type="NCBIfam" id="TIGR03241">
    <property type="entry name" value="arg_catab_astB"/>
    <property type="match status" value="1"/>
</dbReference>
<dbReference type="GeneID" id="66903621"/>
<comment type="subunit">
    <text evidence="3">Homodimer.</text>
</comment>
<evidence type="ECO:0000256" key="4">
    <source>
        <dbReference type="NCBIfam" id="TIGR03241"/>
    </source>
</evidence>
<protein>
    <recommendedName>
        <fullName evidence="3 4">N-succinylarginine dihydrolase</fullName>
        <ecNumber evidence="3 4">3.5.3.23</ecNumber>
    </recommendedName>
</protein>
<evidence type="ECO:0000256" key="3">
    <source>
        <dbReference type="HAMAP-Rule" id="MF_01172"/>
    </source>
</evidence>
<evidence type="ECO:0000256" key="1">
    <source>
        <dbReference type="ARBA" id="ARBA00022503"/>
    </source>
</evidence>
<reference evidence="5 6" key="1">
    <citation type="submission" date="2018-10" db="EMBL/GenBank/DDBJ databases">
        <title>Genomic Encyclopedia of Type Strains, Phase IV (KMG-IV): sequencing the most valuable type-strain genomes for metagenomic binning, comparative biology and taxonomic classification.</title>
        <authorList>
            <person name="Goeker M."/>
        </authorList>
    </citation>
    <scope>NUCLEOTIDE SEQUENCE [LARGE SCALE GENOMIC DNA]</scope>
    <source>
        <strain evidence="5 6">DSM 5079</strain>
    </source>
</reference>
<keyword evidence="6" id="KW-1185">Reference proteome</keyword>
<evidence type="ECO:0000313" key="6">
    <source>
        <dbReference type="Proteomes" id="UP000267341"/>
    </source>
</evidence>
<dbReference type="EC" id="3.5.3.23" evidence="3 4"/>
<dbReference type="SUPFAM" id="SSF55909">
    <property type="entry name" value="Pentein"/>
    <property type="match status" value="1"/>
</dbReference>
<comment type="function">
    <text evidence="3">Catalyzes the hydrolysis of N(2)-succinylarginine into N(2)-succinylornithine, ammonia and CO(2).</text>
</comment>
<gene>
    <name evidence="3" type="primary">astB</name>
    <name evidence="5" type="ORF">C7387_1583</name>
</gene>
<feature type="active site" evidence="3">
    <location>
        <position position="248"/>
    </location>
</feature>
<comment type="similarity">
    <text evidence="3">Belongs to the succinylarginine dihydrolase family.</text>
</comment>
<feature type="binding site" evidence="3">
    <location>
        <position position="359"/>
    </location>
    <ligand>
        <name>substrate</name>
    </ligand>
</feature>
<comment type="caution">
    <text evidence="5">The sequence shown here is derived from an EMBL/GenBank/DDBJ whole genome shotgun (WGS) entry which is preliminary data.</text>
</comment>
<dbReference type="Gene3D" id="3.75.10.20">
    <property type="entry name" value="Succinylarginine dihydrolase"/>
    <property type="match status" value="1"/>
</dbReference>
<organism evidence="5 6">
    <name type="scientific">Yokenella regensburgei</name>
    <dbReference type="NCBI Taxonomy" id="158877"/>
    <lineage>
        <taxon>Bacteria</taxon>
        <taxon>Pseudomonadati</taxon>
        <taxon>Pseudomonadota</taxon>
        <taxon>Gammaproteobacteria</taxon>
        <taxon>Enterobacterales</taxon>
        <taxon>Enterobacteriaceae</taxon>
        <taxon>Yokenella</taxon>
    </lineage>
</organism>
<accession>A0ABX9S5G8</accession>
<dbReference type="RefSeq" id="WP_006819605.1">
    <property type="nucleotide sequence ID" value="NZ_CABKQJ010000016.1"/>
</dbReference>
<sequence length="441" mass="48686">MNAWEVNFDGLVGLTHHYAGLSFGNEASTKHRFQVSNPQLAAKQGLLKMKALADAGFKQAVIPPQERPNVALLRQIGFSGTDEQVVEKAASQVPHLLSAASSASSMWVANAATVAPSADTLDGRVHLTVANLNNKFHRASEAPTTEALLRAIFRDEHHFSVHRALPQVAMFGDEGAANHNRFGGDYGQPGVQLFVYGRDEHGEQRPQRYPARQTLEASQAVARLNRVNPHQLIFAQQNPAVIDKGVFHNDVIAVSNRQVLFCHEQAFVDQSGLLAKLLARVPGFTPVVVPAARVSVEDAVATYLFNSQLLSKPDGSMMLVLPKESQQHEGVWRYLNEVLAQDNPINELKVFDLRESMANGGGPACLRLRVVLNERELAAVNPAVLMNDTLFNALNDWVDRHYRDRLTQADLADPQLLREGREALDRLTQILNLGSVYPFQR</sequence>
<feature type="binding site" evidence="3">
    <location>
        <begin position="137"/>
        <end position="138"/>
    </location>
    <ligand>
        <name>substrate</name>
    </ligand>
</feature>
<dbReference type="PANTHER" id="PTHR30420">
    <property type="entry name" value="N-SUCCINYLARGININE DIHYDROLASE"/>
    <property type="match status" value="1"/>
</dbReference>
<dbReference type="PANTHER" id="PTHR30420:SF2">
    <property type="entry name" value="N-SUCCINYLARGININE DIHYDROLASE"/>
    <property type="match status" value="1"/>
</dbReference>
<comment type="catalytic activity">
    <reaction evidence="3">
        <text>N(2)-succinyl-L-arginine + 2 H2O + 2 H(+) = N(2)-succinyl-L-ornithine + 2 NH4(+) + CO2</text>
        <dbReference type="Rhea" id="RHEA:19533"/>
        <dbReference type="ChEBI" id="CHEBI:15377"/>
        <dbReference type="ChEBI" id="CHEBI:15378"/>
        <dbReference type="ChEBI" id="CHEBI:16526"/>
        <dbReference type="ChEBI" id="CHEBI:28938"/>
        <dbReference type="ChEBI" id="CHEBI:58241"/>
        <dbReference type="ChEBI" id="CHEBI:58514"/>
        <dbReference type="EC" id="3.5.3.23"/>
    </reaction>
</comment>
<dbReference type="EMBL" id="RBIZ01000003">
    <property type="protein sequence ID" value="RKR64874.1"/>
    <property type="molecule type" value="Genomic_DNA"/>
</dbReference>
<feature type="binding site" evidence="3">
    <location>
        <position position="250"/>
    </location>
    <ligand>
        <name>substrate</name>
    </ligand>
</feature>
<dbReference type="Pfam" id="PF04996">
    <property type="entry name" value="AstB"/>
    <property type="match status" value="1"/>
</dbReference>
<feature type="binding site" evidence="3">
    <location>
        <begin position="19"/>
        <end position="28"/>
    </location>
    <ligand>
        <name>substrate</name>
    </ligand>
</feature>
<feature type="binding site" evidence="3">
    <location>
        <position position="110"/>
    </location>
    <ligand>
        <name>substrate</name>
    </ligand>
</feature>
<keyword evidence="2 3" id="KW-0378">Hydrolase</keyword>
<evidence type="ECO:0000256" key="2">
    <source>
        <dbReference type="ARBA" id="ARBA00022801"/>
    </source>
</evidence>
<feature type="active site" evidence="3">
    <location>
        <position position="174"/>
    </location>
</feature>
<name>A0ABX9S5G8_9ENTR</name>
<keyword evidence="1 3" id="KW-0056">Arginine metabolism</keyword>
<dbReference type="InterPro" id="IPR007079">
    <property type="entry name" value="SuccinylArg_d-Hdrlase_AstB"/>
</dbReference>
<feature type="binding site" evidence="3">
    <location>
        <position position="212"/>
    </location>
    <ligand>
        <name>substrate</name>
    </ligand>
</feature>